<dbReference type="Gene3D" id="3.40.50.970">
    <property type="match status" value="2"/>
</dbReference>
<evidence type="ECO:0000256" key="3">
    <source>
        <dbReference type="ARBA" id="ARBA00007812"/>
    </source>
</evidence>
<evidence type="ECO:0000313" key="21">
    <source>
        <dbReference type="Proteomes" id="UP000286921"/>
    </source>
</evidence>
<reference evidence="20 21" key="1">
    <citation type="submission" date="2016-09" db="EMBL/GenBank/DDBJ databases">
        <title>Aspergillus awamori IFM 58123T.</title>
        <authorList>
            <person name="Kusuya Y."/>
            <person name="Shimizu M."/>
            <person name="Takahashi H."/>
            <person name="Yaguchi T."/>
        </authorList>
    </citation>
    <scope>NUCLEOTIDE SEQUENCE [LARGE SCALE GENOMIC DNA]</scope>
    <source>
        <strain evidence="20 21">IFM 58123</strain>
    </source>
</reference>
<feature type="domain" description="Thiamine pyrophosphate enzyme central" evidence="16">
    <location>
        <begin position="599"/>
        <end position="706"/>
    </location>
</feature>
<dbReference type="PROSITE" id="PS00059">
    <property type="entry name" value="ADH_ZINC"/>
    <property type="match status" value="1"/>
</dbReference>
<name>A0A401L631_ASPAW</name>
<evidence type="ECO:0000256" key="10">
    <source>
        <dbReference type="ARBA" id="ARBA00023052"/>
    </source>
</evidence>
<organism evidence="20 21">
    <name type="scientific">Aspergillus awamori</name>
    <name type="common">Black koji mold</name>
    <dbReference type="NCBI Taxonomy" id="105351"/>
    <lineage>
        <taxon>Eukaryota</taxon>
        <taxon>Fungi</taxon>
        <taxon>Dikarya</taxon>
        <taxon>Ascomycota</taxon>
        <taxon>Pezizomycotina</taxon>
        <taxon>Eurotiomycetes</taxon>
        <taxon>Eurotiomycetidae</taxon>
        <taxon>Eurotiales</taxon>
        <taxon>Aspergillaceae</taxon>
        <taxon>Aspergillus</taxon>
    </lineage>
</organism>
<gene>
    <name evidence="20" type="ORF">AAWM_09842</name>
</gene>
<protein>
    <recommendedName>
        <fullName evidence="5">Pyruvate decarboxylase</fullName>
        <ecNumber evidence="4">4.1.1.1</ecNumber>
    </recommendedName>
</protein>
<proteinExistence type="inferred from homology"/>
<dbReference type="GO" id="GO:0004737">
    <property type="term" value="F:pyruvate decarboxylase activity"/>
    <property type="evidence" value="ECO:0007669"/>
    <property type="project" value="UniProtKB-EC"/>
</dbReference>
<dbReference type="EMBL" id="BDHI01000028">
    <property type="protein sequence ID" value="GCB26957.1"/>
    <property type="molecule type" value="Genomic_DNA"/>
</dbReference>
<evidence type="ECO:0000256" key="4">
    <source>
        <dbReference type="ARBA" id="ARBA00013202"/>
    </source>
</evidence>
<dbReference type="InterPro" id="IPR047213">
    <property type="entry name" value="TPP_PYR_PDC_IPDC-like"/>
</dbReference>
<keyword evidence="8" id="KW-0460">Magnesium</keyword>
<dbReference type="Pfam" id="PF02776">
    <property type="entry name" value="TPP_enzyme_N"/>
    <property type="match status" value="1"/>
</dbReference>
<evidence type="ECO:0000256" key="11">
    <source>
        <dbReference type="ARBA" id="ARBA00023239"/>
    </source>
</evidence>
<dbReference type="SUPFAM" id="SSF50129">
    <property type="entry name" value="GroES-like"/>
    <property type="match status" value="1"/>
</dbReference>
<evidence type="ECO:0000256" key="7">
    <source>
        <dbReference type="ARBA" id="ARBA00022793"/>
    </source>
</evidence>
<dbReference type="GO" id="GO:0000949">
    <property type="term" value="P:aromatic amino acid family catabolic process to alcohol via Ehrlich pathway"/>
    <property type="evidence" value="ECO:0007669"/>
    <property type="project" value="TreeGrafter"/>
</dbReference>
<evidence type="ECO:0000256" key="14">
    <source>
        <dbReference type="SAM" id="MobiDB-lite"/>
    </source>
</evidence>
<dbReference type="InterPro" id="IPR011766">
    <property type="entry name" value="TPP_enzyme_TPP-bd"/>
</dbReference>
<evidence type="ECO:0000256" key="6">
    <source>
        <dbReference type="ARBA" id="ARBA00022723"/>
    </source>
</evidence>
<evidence type="ECO:0000256" key="9">
    <source>
        <dbReference type="ARBA" id="ARBA00023002"/>
    </source>
</evidence>
<comment type="cofactor">
    <cofactor evidence="2">
        <name>thiamine diphosphate</name>
        <dbReference type="ChEBI" id="CHEBI:58937"/>
    </cofactor>
</comment>
<dbReference type="InterPro" id="IPR029061">
    <property type="entry name" value="THDP-binding"/>
</dbReference>
<keyword evidence="20" id="KW-0670">Pyruvate</keyword>
<dbReference type="Pfam" id="PF08240">
    <property type="entry name" value="ADH_N"/>
    <property type="match status" value="1"/>
</dbReference>
<dbReference type="PANTHER" id="PTHR43452">
    <property type="entry name" value="PYRUVATE DECARBOXYLASE"/>
    <property type="match status" value="1"/>
</dbReference>
<evidence type="ECO:0000256" key="5">
    <source>
        <dbReference type="ARBA" id="ARBA00014422"/>
    </source>
</evidence>
<comment type="similarity">
    <text evidence="3 13">Belongs to the TPP enzyme family.</text>
</comment>
<dbReference type="InterPro" id="IPR036291">
    <property type="entry name" value="NAD(P)-bd_dom_sf"/>
</dbReference>
<comment type="cofactor">
    <cofactor evidence="12">
        <name>Zn(2+)</name>
        <dbReference type="ChEBI" id="CHEBI:29105"/>
    </cofactor>
</comment>
<keyword evidence="11" id="KW-0456">Lyase</keyword>
<keyword evidence="12" id="KW-0862">Zinc</keyword>
<evidence type="ECO:0000259" key="16">
    <source>
        <dbReference type="Pfam" id="PF00205"/>
    </source>
</evidence>
<dbReference type="Pfam" id="PF00205">
    <property type="entry name" value="TPP_enzyme_M"/>
    <property type="match status" value="1"/>
</dbReference>
<keyword evidence="21" id="KW-1185">Reference proteome</keyword>
<dbReference type="InterPro" id="IPR013154">
    <property type="entry name" value="ADH-like_N"/>
</dbReference>
<feature type="region of interest" description="Disordered" evidence="14">
    <location>
        <begin position="892"/>
        <end position="912"/>
    </location>
</feature>
<feature type="domain" description="Thiamine pyrophosphate enzyme TPP-binding" evidence="17">
    <location>
        <begin position="787"/>
        <end position="894"/>
    </location>
</feature>
<dbReference type="EC" id="4.1.1.1" evidence="4"/>
<evidence type="ECO:0000256" key="8">
    <source>
        <dbReference type="ARBA" id="ARBA00022842"/>
    </source>
</evidence>
<dbReference type="InterPro" id="IPR002328">
    <property type="entry name" value="ADH_Zn_CS"/>
</dbReference>
<evidence type="ECO:0000256" key="13">
    <source>
        <dbReference type="RuleBase" id="RU362132"/>
    </source>
</evidence>
<dbReference type="GO" id="GO:0030976">
    <property type="term" value="F:thiamine pyrophosphate binding"/>
    <property type="evidence" value="ECO:0007669"/>
    <property type="project" value="InterPro"/>
</dbReference>
<dbReference type="InterPro" id="IPR029035">
    <property type="entry name" value="DHS-like_NAD/FAD-binding_dom"/>
</dbReference>
<dbReference type="SUPFAM" id="SSF52467">
    <property type="entry name" value="DHS-like NAD/FAD-binding domain"/>
    <property type="match status" value="1"/>
</dbReference>
<dbReference type="Gene3D" id="3.40.50.1220">
    <property type="entry name" value="TPP-binding domain"/>
    <property type="match status" value="1"/>
</dbReference>
<keyword evidence="9" id="KW-0560">Oxidoreductase</keyword>
<comment type="similarity">
    <text evidence="12">Belongs to the zinc-containing alcohol dehydrogenase family.</text>
</comment>
<evidence type="ECO:0000256" key="2">
    <source>
        <dbReference type="ARBA" id="ARBA00001964"/>
    </source>
</evidence>
<dbReference type="GO" id="GO:0005829">
    <property type="term" value="C:cytosol"/>
    <property type="evidence" value="ECO:0007669"/>
    <property type="project" value="TreeGrafter"/>
</dbReference>
<dbReference type="GO" id="GO:0016491">
    <property type="term" value="F:oxidoreductase activity"/>
    <property type="evidence" value="ECO:0007669"/>
    <property type="project" value="UniProtKB-KW"/>
</dbReference>
<dbReference type="SUPFAM" id="SSF51735">
    <property type="entry name" value="NAD(P)-binding Rossmann-fold domains"/>
    <property type="match status" value="1"/>
</dbReference>
<evidence type="ECO:0000256" key="1">
    <source>
        <dbReference type="ARBA" id="ARBA00001041"/>
    </source>
</evidence>
<keyword evidence="10 13" id="KW-0786">Thiamine pyrophosphate</keyword>
<dbReference type="CDD" id="cd07038">
    <property type="entry name" value="TPP_PYR_PDC_IPDC_like"/>
    <property type="match status" value="1"/>
</dbReference>
<feature type="domain" description="Alcohol dehydrogenase-like N-terminal" evidence="19">
    <location>
        <begin position="35"/>
        <end position="146"/>
    </location>
</feature>
<dbReference type="InterPro" id="IPR012110">
    <property type="entry name" value="PDC/IPDC-like"/>
</dbReference>
<dbReference type="GO" id="GO:0008270">
    <property type="term" value="F:zinc ion binding"/>
    <property type="evidence" value="ECO:0007669"/>
    <property type="project" value="InterPro"/>
</dbReference>
<evidence type="ECO:0000259" key="18">
    <source>
        <dbReference type="Pfam" id="PF02776"/>
    </source>
</evidence>
<dbReference type="InterPro" id="IPR013149">
    <property type="entry name" value="ADH-like_C"/>
</dbReference>
<sequence length="986" mass="107170">MAPAQTISMPHPQLFERPRITTNRERRSKPLLSPGPDEVLVNLNFSGLCHSTLHQWRGNSVTRKRHCVDGHEGTGVVIAAGNEVEDIKIGDHVGIQWINRTCGVCDADKQSDFVSCPHARMTGYSVDGTFGEYCISQACHVVRLPKQFPLDIVAPIICVGTTCFRAVEESGAQPGSLVAVAGPPGGLTTLTCQYAKARGCRVLAVSTGDDSGLLYKKRLGVEYYIDYNCSADIVAEVQGINGNGPDAAILIEGSGALLKGALQYVQHRGTVVVMGLPPGSPIGIDVCKLVSRMAQVKVVPYGGTREQIEEAILVFNKERFYQPCHVFALDQLPQVLKSMQNEIPEGTSLEPALHHGGQLLGEAVIKMPHREASPKPQTIAYPPTFQSTFHQTNYNIGTFLAYRLEELGVRDYFAVPGDTNFFLLDNLLKSPNLRMVTCCNELNAGYAADGYARVSSARIAVVVVPYIVGSLSALNAVSGACSQYVRLIVLSGCPATGLVNSDKFLHHAPTAKNKDQALQAFQGVTAASVRLESVETAPDVLDDTVSKCLDSSLPVYIEIPNDLASAACTPPSPLSRKVSLKTQPHVLKEAAEAITGIWNSSQRPVLLLGSLAGLSLPRLHIELLAEKLGCAVLCQPDGRCIEESRPQYCGQFWAGMTNPEGEHIVMSSDFWLVIGGNWSDLHVVMSSHKQENYRMISVDKDWVELPDGKHIKPVNIGALVAQLIMSGMKPKTESIPRPKPLLGCLPPNETETPEAPLTLRSSISGIQGLIKGHDTLLCDAGESWLIANHILLPPEANCHLQFPYCSIGWALPAGFGSQLARTRGRSIILIGDGGFQMTAQAVSSMIRYKANPVIFVFNNLGYQIEASQTAMHQGPYNYIANWDYVRLASSFSSKPHAPSHNPYASKEDEKREGNPSMFALKIKTIGDLRQALDRVDEEPDKLAFLELCIQPNDVTDDLRQLGRMMADRSAKASRKSQSPDTEEVGE</sequence>
<dbReference type="STRING" id="105351.A0A401L631"/>
<dbReference type="PANTHER" id="PTHR43452:SF1">
    <property type="entry name" value="PYRUVATE DECARBOXYLASE C186.09-RELATED"/>
    <property type="match status" value="1"/>
</dbReference>
<dbReference type="Gene3D" id="3.90.180.10">
    <property type="entry name" value="Medium-chain alcohol dehydrogenases, catalytic domain"/>
    <property type="match status" value="1"/>
</dbReference>
<dbReference type="GO" id="GO:0000287">
    <property type="term" value="F:magnesium ion binding"/>
    <property type="evidence" value="ECO:0007669"/>
    <property type="project" value="InterPro"/>
</dbReference>
<dbReference type="InterPro" id="IPR012001">
    <property type="entry name" value="Thiamin_PyroP_enz_TPP-bd_dom"/>
</dbReference>
<feature type="domain" description="Alcohol dehydrogenase-like C-terminal" evidence="15">
    <location>
        <begin position="186"/>
        <end position="312"/>
    </location>
</feature>
<evidence type="ECO:0000259" key="15">
    <source>
        <dbReference type="Pfam" id="PF00107"/>
    </source>
</evidence>
<feature type="domain" description="Thiamine pyrophosphate enzyme N-terminal TPP-binding" evidence="18">
    <location>
        <begin position="395"/>
        <end position="506"/>
    </location>
</feature>
<feature type="region of interest" description="Disordered" evidence="14">
    <location>
        <begin position="964"/>
        <end position="986"/>
    </location>
</feature>
<evidence type="ECO:0000313" key="20">
    <source>
        <dbReference type="EMBL" id="GCB26957.1"/>
    </source>
</evidence>
<comment type="caution">
    <text evidence="20">The sequence shown here is derived from an EMBL/GenBank/DDBJ whole genome shotgun (WGS) entry which is preliminary data.</text>
</comment>
<dbReference type="InterPro" id="IPR012000">
    <property type="entry name" value="Thiamin_PyroP_enz_cen_dom"/>
</dbReference>
<dbReference type="SUPFAM" id="SSF52518">
    <property type="entry name" value="Thiamin diphosphate-binding fold (THDP-binding)"/>
    <property type="match status" value="2"/>
</dbReference>
<keyword evidence="6 12" id="KW-0479">Metal-binding</keyword>
<accession>A0A401L631</accession>
<comment type="catalytic activity">
    <reaction evidence="1">
        <text>a 2-oxocarboxylate + H(+) = an aldehyde + CO2</text>
        <dbReference type="Rhea" id="RHEA:11628"/>
        <dbReference type="ChEBI" id="CHEBI:15378"/>
        <dbReference type="ChEBI" id="CHEBI:16526"/>
        <dbReference type="ChEBI" id="CHEBI:17478"/>
        <dbReference type="ChEBI" id="CHEBI:35179"/>
        <dbReference type="EC" id="4.1.1.1"/>
    </reaction>
</comment>
<evidence type="ECO:0000259" key="17">
    <source>
        <dbReference type="Pfam" id="PF02775"/>
    </source>
</evidence>
<evidence type="ECO:0000259" key="19">
    <source>
        <dbReference type="Pfam" id="PF08240"/>
    </source>
</evidence>
<dbReference type="Proteomes" id="UP000286921">
    <property type="component" value="Unassembled WGS sequence"/>
</dbReference>
<dbReference type="Gene3D" id="3.40.50.720">
    <property type="entry name" value="NAD(P)-binding Rossmann-like Domain"/>
    <property type="match status" value="1"/>
</dbReference>
<keyword evidence="7" id="KW-0210">Decarboxylase</keyword>
<dbReference type="Pfam" id="PF00107">
    <property type="entry name" value="ADH_zinc_N"/>
    <property type="match status" value="1"/>
</dbReference>
<dbReference type="InterPro" id="IPR011032">
    <property type="entry name" value="GroES-like_sf"/>
</dbReference>
<dbReference type="Pfam" id="PF02775">
    <property type="entry name" value="TPP_enzyme_C"/>
    <property type="match status" value="1"/>
</dbReference>
<evidence type="ECO:0000256" key="12">
    <source>
        <dbReference type="RuleBase" id="RU361277"/>
    </source>
</evidence>
<dbReference type="AlphaFoldDB" id="A0A401L631"/>